<reference evidence="1" key="1">
    <citation type="journal article" date="2023" name="G3 (Bethesda)">
        <title>A reference genome for the long-term kleptoplast-retaining sea slug Elysia crispata morphotype clarki.</title>
        <authorList>
            <person name="Eastman K.E."/>
            <person name="Pendleton A.L."/>
            <person name="Shaikh M.A."/>
            <person name="Suttiyut T."/>
            <person name="Ogas R."/>
            <person name="Tomko P."/>
            <person name="Gavelis G."/>
            <person name="Widhalm J.R."/>
            <person name="Wisecaver J.H."/>
        </authorList>
    </citation>
    <scope>NUCLEOTIDE SEQUENCE</scope>
    <source>
        <strain evidence="1">ECLA1</strain>
    </source>
</reference>
<protein>
    <submittedName>
        <fullName evidence="1">Uncharacterized protein</fullName>
    </submittedName>
</protein>
<sequence>MSLRYSGLTTAEYYNVPTVLWSDHRRSANTSTIYEVHASELQKSAIELLITYALSEYQTAERTESVASPPDLDTVVKTSKHKVSWKFVLVDEVWEPPSIGQLDSESKRATELSVSRSPSLFRSSPSAHPGGLRLLQLGRRNASGPMTDDAPVFQALVVKQQVTLSRTSPRSMVCDGLGLPGGAVWVQEVSKPCYFIKQVVDRKKSKFLKGKGMVLTFNRSFITIKGQSFVSRRWWDSQKALPRREAQGSLPREKFEEAALMLVLSV</sequence>
<evidence type="ECO:0000313" key="1">
    <source>
        <dbReference type="EMBL" id="KAK3761213.1"/>
    </source>
</evidence>
<proteinExistence type="predicted"/>
<evidence type="ECO:0000313" key="2">
    <source>
        <dbReference type="Proteomes" id="UP001283361"/>
    </source>
</evidence>
<comment type="caution">
    <text evidence="1">The sequence shown here is derived from an EMBL/GenBank/DDBJ whole genome shotgun (WGS) entry which is preliminary data.</text>
</comment>
<organism evidence="1 2">
    <name type="scientific">Elysia crispata</name>
    <name type="common">lettuce slug</name>
    <dbReference type="NCBI Taxonomy" id="231223"/>
    <lineage>
        <taxon>Eukaryota</taxon>
        <taxon>Metazoa</taxon>
        <taxon>Spiralia</taxon>
        <taxon>Lophotrochozoa</taxon>
        <taxon>Mollusca</taxon>
        <taxon>Gastropoda</taxon>
        <taxon>Heterobranchia</taxon>
        <taxon>Euthyneura</taxon>
        <taxon>Panpulmonata</taxon>
        <taxon>Sacoglossa</taxon>
        <taxon>Placobranchoidea</taxon>
        <taxon>Plakobranchidae</taxon>
        <taxon>Elysia</taxon>
    </lineage>
</organism>
<dbReference type="Proteomes" id="UP001283361">
    <property type="component" value="Unassembled WGS sequence"/>
</dbReference>
<accession>A0AAE0Z1K3</accession>
<keyword evidence="2" id="KW-1185">Reference proteome</keyword>
<dbReference type="AlphaFoldDB" id="A0AAE0Z1K3"/>
<name>A0AAE0Z1K3_9GAST</name>
<gene>
    <name evidence="1" type="ORF">RRG08_022613</name>
</gene>
<dbReference type="EMBL" id="JAWDGP010004927">
    <property type="protein sequence ID" value="KAK3761213.1"/>
    <property type="molecule type" value="Genomic_DNA"/>
</dbReference>